<evidence type="ECO:0000313" key="2">
    <source>
        <dbReference type="Proteomes" id="UP001056622"/>
    </source>
</evidence>
<sequence>MLTFLEILCVIFLSACCSSEILYKENRCKLSGNLEYLDTVALLELNLPEDLDILLPVSYDDYVIPKISNVNDANTQKIGKKLNICPPPVVFLTETTHTSCLINAED</sequence>
<keyword evidence="2" id="KW-1185">Reference proteome</keyword>
<dbReference type="Proteomes" id="UP001056622">
    <property type="component" value="Chromosome"/>
</dbReference>
<organism evidence="1 2">
    <name type="scientific">Candidatus Blochmannia vicinus</name>
    <name type="common">nom. nud.</name>
    <dbReference type="NCBI Taxonomy" id="251540"/>
    <lineage>
        <taxon>Bacteria</taxon>
        <taxon>Pseudomonadati</taxon>
        <taxon>Pseudomonadota</taxon>
        <taxon>Gammaproteobacteria</taxon>
        <taxon>Enterobacterales</taxon>
        <taxon>Enterobacteriaceae</taxon>
        <taxon>ant endosymbionts</taxon>
        <taxon>Candidatus Blochmanniella</taxon>
    </lineage>
</organism>
<dbReference type="EMBL" id="CP097763">
    <property type="protein sequence ID" value="URJ33165.1"/>
    <property type="molecule type" value="Genomic_DNA"/>
</dbReference>
<proteinExistence type="predicted"/>
<reference evidence="1" key="1">
    <citation type="submission" date="2022-05" db="EMBL/GenBank/DDBJ databases">
        <title>Impact of host demography and evolutionary history on endosymbiont molecular evolution: a test in carpenter ants (Genus Camponotus) and their Blochmannia endosymbionts.</title>
        <authorList>
            <person name="Manthey J.D."/>
            <person name="Giron J.C."/>
            <person name="Hruska J.P."/>
        </authorList>
    </citation>
    <scope>NUCLEOTIDE SEQUENCE</scope>
    <source>
        <strain evidence="1">C-005</strain>
    </source>
</reference>
<accession>A0ABY4T156</accession>
<gene>
    <name evidence="1" type="primary">bamC</name>
    <name evidence="1" type="ORF">M9408_00940</name>
</gene>
<name>A0ABY4T156_9ENTR</name>
<evidence type="ECO:0000313" key="1">
    <source>
        <dbReference type="EMBL" id="URJ33165.1"/>
    </source>
</evidence>
<dbReference type="RefSeq" id="WP_250257330.1">
    <property type="nucleotide sequence ID" value="NZ_CP097763.1"/>
</dbReference>
<protein>
    <submittedName>
        <fullName evidence="1">Outer membrane protein assembly factor BamC</fullName>
    </submittedName>
</protein>